<comment type="caution">
    <text evidence="3">The sequence shown here is derived from an EMBL/GenBank/DDBJ whole genome shotgun (WGS) entry which is preliminary data.</text>
</comment>
<dbReference type="Gene3D" id="3.30.870.10">
    <property type="entry name" value="Endonuclease Chain A"/>
    <property type="match status" value="2"/>
</dbReference>
<proteinExistence type="predicted"/>
<dbReference type="PROSITE" id="PS50035">
    <property type="entry name" value="PLD"/>
    <property type="match status" value="2"/>
</dbReference>
<dbReference type="InterPro" id="IPR025202">
    <property type="entry name" value="PLD-like_dom"/>
</dbReference>
<evidence type="ECO:0000259" key="2">
    <source>
        <dbReference type="PROSITE" id="PS50035"/>
    </source>
</evidence>
<dbReference type="CDD" id="cd09111">
    <property type="entry name" value="PLDc_ymdC_like_1"/>
    <property type="match status" value="1"/>
</dbReference>
<feature type="signal peptide" evidence="1">
    <location>
        <begin position="1"/>
        <end position="31"/>
    </location>
</feature>
<sequence>MNQLTQRCNINTFKIVTLVLSLLFLSACTPAPERFSNDSEDYCKDISFQKSTTLTEQLAPYSHYIEGGKTGVYVLEQGTEAMFTRAWLSEHAEKTIDVQYFIFSADNIGLLAIDYLVRAAERGVKVRILVDDIMLDAKGDELLILNAHPNITIKIYNPLVNTGKNIVQKLTNLVTDFHAFNQRMHNKTFTVDSAVSITGGRNVADEYFGYDHEYNFRDRDTLLIGPTANNIEQSFNEFWQHSLSVPVTDLLADKATEEALQKEAPNFQKLHQYACNPTNFLPEVRAQIEAMPAAFKKAVDDGDVHWLDNIEYVSDAPGKNDGEVFLGGGGIATSKLIALITQAKKSVTIQTPYLITTDLSKGILKTLVDSGVEVKILTNSLASNDNLEAFSGYQRDRDALLKTGVSIYEFKPDAQIRQKVMSQEMSKQLEQAPIFGLHAKSMVIDDNLTVIGTFNLDPRSANLNTESVVIIPSSAIAKKVKAAMLVEIQPENAWEVTLDWNPDHKVDLTKRLKVKSRIVVPKSIL</sequence>
<dbReference type="Pfam" id="PF13091">
    <property type="entry name" value="PLDc_2"/>
    <property type="match status" value="2"/>
</dbReference>
<dbReference type="Proteomes" id="UP001366060">
    <property type="component" value="Unassembled WGS sequence"/>
</dbReference>
<organism evidence="3 4">
    <name type="scientific">Psychromonas arctica</name>
    <dbReference type="NCBI Taxonomy" id="168275"/>
    <lineage>
        <taxon>Bacteria</taxon>
        <taxon>Pseudomonadati</taxon>
        <taxon>Pseudomonadota</taxon>
        <taxon>Gammaproteobacteria</taxon>
        <taxon>Alteromonadales</taxon>
        <taxon>Psychromonadaceae</taxon>
        <taxon>Psychromonas</taxon>
    </lineage>
</organism>
<dbReference type="CDD" id="cd09113">
    <property type="entry name" value="PLDc_ymdC_like_2"/>
    <property type="match status" value="1"/>
</dbReference>
<evidence type="ECO:0000313" key="3">
    <source>
        <dbReference type="EMBL" id="MEL0660992.1"/>
    </source>
</evidence>
<dbReference type="SMART" id="SM00155">
    <property type="entry name" value="PLDc"/>
    <property type="match status" value="2"/>
</dbReference>
<dbReference type="PANTHER" id="PTHR21248:SF12">
    <property type="entry name" value="CARDIOLIPIN SYNTHASE C"/>
    <property type="match status" value="1"/>
</dbReference>
<evidence type="ECO:0000256" key="1">
    <source>
        <dbReference type="SAM" id="SignalP"/>
    </source>
</evidence>
<dbReference type="EMBL" id="JBAKBA010000081">
    <property type="protein sequence ID" value="MEL0660992.1"/>
    <property type="molecule type" value="Genomic_DNA"/>
</dbReference>
<keyword evidence="4" id="KW-1185">Reference proteome</keyword>
<dbReference type="SUPFAM" id="SSF56024">
    <property type="entry name" value="Phospholipase D/nuclease"/>
    <property type="match status" value="2"/>
</dbReference>
<name>A0ABU9HGF7_9GAMM</name>
<dbReference type="InterPro" id="IPR001736">
    <property type="entry name" value="PLipase_D/transphosphatidylase"/>
</dbReference>
<dbReference type="PROSITE" id="PS51257">
    <property type="entry name" value="PROKAR_LIPOPROTEIN"/>
    <property type="match status" value="1"/>
</dbReference>
<feature type="chain" id="PRO_5045572961" evidence="1">
    <location>
        <begin position="32"/>
        <end position="525"/>
    </location>
</feature>
<gene>
    <name evidence="3" type="ORF">V6255_17820</name>
</gene>
<dbReference type="PANTHER" id="PTHR21248">
    <property type="entry name" value="CARDIOLIPIN SYNTHASE"/>
    <property type="match status" value="1"/>
</dbReference>
<reference evidence="3 4" key="1">
    <citation type="submission" date="2024-02" db="EMBL/GenBank/DDBJ databases">
        <title>Bacteria isolated from the canopy kelp, Nereocystis luetkeana.</title>
        <authorList>
            <person name="Pfister C.A."/>
            <person name="Younker I.T."/>
            <person name="Light S.H."/>
        </authorList>
    </citation>
    <scope>NUCLEOTIDE SEQUENCE [LARGE SCALE GENOMIC DNA]</scope>
    <source>
        <strain evidence="3 4">TI.2.07</strain>
    </source>
</reference>
<dbReference type="RefSeq" id="WP_341629353.1">
    <property type="nucleotide sequence ID" value="NZ_JBAKBA010000081.1"/>
</dbReference>
<feature type="domain" description="PLD phosphodiesterase" evidence="2">
    <location>
        <begin position="437"/>
        <end position="460"/>
    </location>
</feature>
<keyword evidence="1" id="KW-0732">Signal</keyword>
<accession>A0ABU9HGF7</accession>
<protein>
    <submittedName>
        <fullName evidence="3">Phospholipase D family protein</fullName>
    </submittedName>
</protein>
<feature type="domain" description="PLD phosphodiesterase" evidence="2">
    <location>
        <begin position="180"/>
        <end position="207"/>
    </location>
</feature>
<evidence type="ECO:0000313" key="4">
    <source>
        <dbReference type="Proteomes" id="UP001366060"/>
    </source>
</evidence>